<evidence type="ECO:0000256" key="7">
    <source>
        <dbReference type="SAM" id="MobiDB-lite"/>
    </source>
</evidence>
<feature type="region of interest" description="Disordered" evidence="7">
    <location>
        <begin position="103"/>
        <end position="152"/>
    </location>
</feature>
<sequence>MSAEASRSESNTKELQSVRVQNTLLEISSRPADLQQDTSADDCCVICLERISEACEAHPCQHDNFDYLCLITWLDQQIACPLCKTEIKEVRYGFSDDKKQWKTYEAPKRPSQKSPAPTSSTFYTREFRLPRPRRRRQSDASSSYGVSRPSQDEALARRRSIYRHQLYSLHVGSNRISRYRDLTPQMFASDTELVSRARMFLRRELRVFEFLFTGSSEARTQEPDPAWRRRTNNSEFLLEYIIAILKTVDMQGSTGQAESLIQEFLGREDTRLLLHELRAWLRSPYTSLENWDRAVQYPDVARSGQQSPSPVADRGNSPNAAAGMYPSRWRRNARQRHHPREVIDYRRSRNHDRLREATERHLVD</sequence>
<keyword evidence="3" id="KW-0808">Transferase</keyword>
<evidence type="ECO:0000313" key="9">
    <source>
        <dbReference type="EMBL" id="TDZ29937.1"/>
    </source>
</evidence>
<keyword evidence="4" id="KW-0805">Transcription regulation</keyword>
<name>A0A4R8PVR9_9PEZI</name>
<evidence type="ECO:0000256" key="4">
    <source>
        <dbReference type="ARBA" id="ARBA00023015"/>
    </source>
</evidence>
<dbReference type="GO" id="GO:0006513">
    <property type="term" value="P:protein monoubiquitination"/>
    <property type="evidence" value="ECO:0007669"/>
    <property type="project" value="TreeGrafter"/>
</dbReference>
<dbReference type="InterPro" id="IPR001841">
    <property type="entry name" value="Znf_RING"/>
</dbReference>
<dbReference type="Proteomes" id="UP000295083">
    <property type="component" value="Unassembled WGS sequence"/>
</dbReference>
<proteinExistence type="predicted"/>
<evidence type="ECO:0000313" key="10">
    <source>
        <dbReference type="Proteomes" id="UP000295083"/>
    </source>
</evidence>
<dbReference type="PANTHER" id="PTHR46077">
    <property type="entry name" value="E3 UBIQUITIN-PROTEIN LIGASE TOPORS"/>
    <property type="match status" value="1"/>
</dbReference>
<dbReference type="SMART" id="SM00184">
    <property type="entry name" value="RING"/>
    <property type="match status" value="1"/>
</dbReference>
<evidence type="ECO:0000256" key="2">
    <source>
        <dbReference type="ARBA" id="ARBA00012483"/>
    </source>
</evidence>
<organism evidence="9 10">
    <name type="scientific">Colletotrichum spinosum</name>
    <dbReference type="NCBI Taxonomy" id="1347390"/>
    <lineage>
        <taxon>Eukaryota</taxon>
        <taxon>Fungi</taxon>
        <taxon>Dikarya</taxon>
        <taxon>Ascomycota</taxon>
        <taxon>Pezizomycotina</taxon>
        <taxon>Sordariomycetes</taxon>
        <taxon>Hypocreomycetidae</taxon>
        <taxon>Glomerellales</taxon>
        <taxon>Glomerellaceae</taxon>
        <taxon>Colletotrichum</taxon>
        <taxon>Colletotrichum orbiculare species complex</taxon>
    </lineage>
</organism>
<evidence type="ECO:0000256" key="3">
    <source>
        <dbReference type="ARBA" id="ARBA00022679"/>
    </source>
</evidence>
<evidence type="ECO:0000256" key="6">
    <source>
        <dbReference type="PROSITE-ProRule" id="PRU00175"/>
    </source>
</evidence>
<accession>A0A4R8PVR9</accession>
<dbReference type="Gene3D" id="3.30.40.10">
    <property type="entry name" value="Zinc/RING finger domain, C3HC4 (zinc finger)"/>
    <property type="match status" value="1"/>
</dbReference>
<keyword evidence="6" id="KW-0863">Zinc-finger</keyword>
<keyword evidence="6" id="KW-0479">Metal-binding</keyword>
<keyword evidence="6" id="KW-0862">Zinc</keyword>
<feature type="domain" description="RING-type" evidence="8">
    <location>
        <begin position="44"/>
        <end position="84"/>
    </location>
</feature>
<dbReference type="Pfam" id="PF13639">
    <property type="entry name" value="zf-RING_2"/>
    <property type="match status" value="1"/>
</dbReference>
<gene>
    <name evidence="9" type="ORF">C8035_v003715</name>
</gene>
<feature type="compositionally biased region" description="Polar residues" evidence="7">
    <location>
        <begin position="139"/>
        <end position="149"/>
    </location>
</feature>
<feature type="compositionally biased region" description="Polar residues" evidence="7">
    <location>
        <begin position="112"/>
        <end position="123"/>
    </location>
</feature>
<evidence type="ECO:0000256" key="5">
    <source>
        <dbReference type="ARBA" id="ARBA00023163"/>
    </source>
</evidence>
<dbReference type="EC" id="2.3.2.27" evidence="2"/>
<dbReference type="AlphaFoldDB" id="A0A4R8PVR9"/>
<dbReference type="InterPro" id="IPR013083">
    <property type="entry name" value="Znf_RING/FYVE/PHD"/>
</dbReference>
<comment type="catalytic activity">
    <reaction evidence="1">
        <text>S-ubiquitinyl-[E2 ubiquitin-conjugating enzyme]-L-cysteine + [acceptor protein]-L-lysine = [E2 ubiquitin-conjugating enzyme]-L-cysteine + N(6)-ubiquitinyl-[acceptor protein]-L-lysine.</text>
        <dbReference type="EC" id="2.3.2.27"/>
    </reaction>
</comment>
<dbReference type="PROSITE" id="PS50089">
    <property type="entry name" value="ZF_RING_2"/>
    <property type="match status" value="1"/>
</dbReference>
<evidence type="ECO:0000256" key="1">
    <source>
        <dbReference type="ARBA" id="ARBA00000900"/>
    </source>
</evidence>
<feature type="region of interest" description="Disordered" evidence="7">
    <location>
        <begin position="300"/>
        <end position="345"/>
    </location>
</feature>
<dbReference type="GO" id="GO:0000209">
    <property type="term" value="P:protein polyubiquitination"/>
    <property type="evidence" value="ECO:0007669"/>
    <property type="project" value="TreeGrafter"/>
</dbReference>
<dbReference type="SUPFAM" id="SSF57850">
    <property type="entry name" value="RING/U-box"/>
    <property type="match status" value="1"/>
</dbReference>
<dbReference type="GO" id="GO:0061630">
    <property type="term" value="F:ubiquitin protein ligase activity"/>
    <property type="evidence" value="ECO:0007669"/>
    <property type="project" value="UniProtKB-EC"/>
</dbReference>
<keyword evidence="5" id="KW-0804">Transcription</keyword>
<feature type="compositionally biased region" description="Basic residues" evidence="7">
    <location>
        <begin position="328"/>
        <end position="339"/>
    </location>
</feature>
<dbReference type="EMBL" id="QAPG01000157">
    <property type="protein sequence ID" value="TDZ29937.1"/>
    <property type="molecule type" value="Genomic_DNA"/>
</dbReference>
<reference evidence="9 10" key="1">
    <citation type="submission" date="2018-11" db="EMBL/GenBank/DDBJ databases">
        <title>Genome sequence and assembly of Colletotrichum spinosum.</title>
        <authorList>
            <person name="Gan P."/>
            <person name="Shirasu K."/>
        </authorList>
    </citation>
    <scope>NUCLEOTIDE SEQUENCE [LARGE SCALE GENOMIC DNA]</scope>
    <source>
        <strain evidence="9 10">CBS 515.97</strain>
    </source>
</reference>
<keyword evidence="10" id="KW-1185">Reference proteome</keyword>
<dbReference type="GO" id="GO:0008270">
    <property type="term" value="F:zinc ion binding"/>
    <property type="evidence" value="ECO:0007669"/>
    <property type="project" value="UniProtKB-KW"/>
</dbReference>
<comment type="caution">
    <text evidence="9">The sequence shown here is derived from an EMBL/GenBank/DDBJ whole genome shotgun (WGS) entry which is preliminary data.</text>
</comment>
<dbReference type="PANTHER" id="PTHR46077:SF1">
    <property type="entry name" value="TOP1 BINDING ARGININE_SERINE RICH PROTEIN, E3 UBIQUITIN LIGASE"/>
    <property type="match status" value="1"/>
</dbReference>
<protein>
    <recommendedName>
        <fullName evidence="2">RING-type E3 ubiquitin transferase</fullName>
        <ecNumber evidence="2">2.3.2.27</ecNumber>
    </recommendedName>
</protein>
<evidence type="ECO:0000259" key="8">
    <source>
        <dbReference type="PROSITE" id="PS50089"/>
    </source>
</evidence>